<dbReference type="RefSeq" id="XP_025403305.1">
    <property type="nucleotide sequence ID" value="XM_025548733.1"/>
</dbReference>
<organism evidence="1 2">
    <name type="scientific">Aspergillus heteromorphus CBS 117.55</name>
    <dbReference type="NCBI Taxonomy" id="1448321"/>
    <lineage>
        <taxon>Eukaryota</taxon>
        <taxon>Fungi</taxon>
        <taxon>Dikarya</taxon>
        <taxon>Ascomycota</taxon>
        <taxon>Pezizomycotina</taxon>
        <taxon>Eurotiomycetes</taxon>
        <taxon>Eurotiomycetidae</taxon>
        <taxon>Eurotiales</taxon>
        <taxon>Aspergillaceae</taxon>
        <taxon>Aspergillus</taxon>
        <taxon>Aspergillus subgen. Circumdati</taxon>
    </lineage>
</organism>
<dbReference type="AlphaFoldDB" id="A0A317WZV9"/>
<accession>A0A317WZV9</accession>
<dbReference type="VEuPathDB" id="FungiDB:BO70DRAFT_80380"/>
<dbReference type="GeneID" id="37070970"/>
<sequence length="90" mass="9640">MISIGPSHVATGGISMPLRDAYAVLLRATSPVRLRGIAFPCRTPCWAATRPSASLLPFIYLWSLLFAGLRATAGRYPRPGRSAAVRCPEG</sequence>
<protein>
    <submittedName>
        <fullName evidence="1">Uncharacterized protein</fullName>
    </submittedName>
</protein>
<reference evidence="1 2" key="1">
    <citation type="submission" date="2016-12" db="EMBL/GenBank/DDBJ databases">
        <title>The genomes of Aspergillus section Nigri reveals drivers in fungal speciation.</title>
        <authorList>
            <consortium name="DOE Joint Genome Institute"/>
            <person name="Vesth T.C."/>
            <person name="Nybo J."/>
            <person name="Theobald S."/>
            <person name="Brandl J."/>
            <person name="Frisvad J.C."/>
            <person name="Nielsen K.F."/>
            <person name="Lyhne E.K."/>
            <person name="Kogle M.E."/>
            <person name="Kuo A."/>
            <person name="Riley R."/>
            <person name="Clum A."/>
            <person name="Nolan M."/>
            <person name="Lipzen A."/>
            <person name="Salamov A."/>
            <person name="Henrissat B."/>
            <person name="Wiebenga A."/>
            <person name="De Vries R.P."/>
            <person name="Grigoriev I.V."/>
            <person name="Mortensen U.H."/>
            <person name="Andersen M.R."/>
            <person name="Baker S.E."/>
        </authorList>
    </citation>
    <scope>NUCLEOTIDE SEQUENCE [LARGE SCALE GENOMIC DNA]</scope>
    <source>
        <strain evidence="1 2">CBS 117.55</strain>
    </source>
</reference>
<name>A0A317WZV9_9EURO</name>
<proteinExistence type="predicted"/>
<comment type="caution">
    <text evidence="1">The sequence shown here is derived from an EMBL/GenBank/DDBJ whole genome shotgun (WGS) entry which is preliminary data.</text>
</comment>
<dbReference type="EMBL" id="MSFL01000002">
    <property type="protein sequence ID" value="PWY90862.1"/>
    <property type="molecule type" value="Genomic_DNA"/>
</dbReference>
<evidence type="ECO:0000313" key="1">
    <source>
        <dbReference type="EMBL" id="PWY90862.1"/>
    </source>
</evidence>
<gene>
    <name evidence="1" type="ORF">BO70DRAFT_80380</name>
</gene>
<dbReference type="Proteomes" id="UP000247233">
    <property type="component" value="Unassembled WGS sequence"/>
</dbReference>
<keyword evidence="2" id="KW-1185">Reference proteome</keyword>
<evidence type="ECO:0000313" key="2">
    <source>
        <dbReference type="Proteomes" id="UP000247233"/>
    </source>
</evidence>